<name>A0ABW3QZA9_9PSEU</name>
<evidence type="ECO:0000313" key="3">
    <source>
        <dbReference type="Proteomes" id="UP001597168"/>
    </source>
</evidence>
<proteinExistence type="predicted"/>
<keyword evidence="3" id="KW-1185">Reference proteome</keyword>
<dbReference type="EMBL" id="JBHTLK010000141">
    <property type="protein sequence ID" value="MFD1150143.1"/>
    <property type="molecule type" value="Genomic_DNA"/>
</dbReference>
<organism evidence="2 3">
    <name type="scientific">Saccharothrix hoggarensis</name>
    <dbReference type="NCBI Taxonomy" id="913853"/>
    <lineage>
        <taxon>Bacteria</taxon>
        <taxon>Bacillati</taxon>
        <taxon>Actinomycetota</taxon>
        <taxon>Actinomycetes</taxon>
        <taxon>Pseudonocardiales</taxon>
        <taxon>Pseudonocardiaceae</taxon>
        <taxon>Saccharothrix</taxon>
    </lineage>
</organism>
<gene>
    <name evidence="2" type="ORF">ACFQ3T_23670</name>
</gene>
<feature type="compositionally biased region" description="Low complexity" evidence="1">
    <location>
        <begin position="48"/>
        <end position="57"/>
    </location>
</feature>
<accession>A0ABW3QZA9</accession>
<sequence>MTGTGQEPLIRLADELGHLGRRLEAVGLELHRVGSAQALATVPPPQAAPTQPAAPSTGHTQPAPTRPAPSQPAPTAEGEPATA</sequence>
<feature type="compositionally biased region" description="Low complexity" evidence="1">
    <location>
        <begin position="73"/>
        <end position="83"/>
    </location>
</feature>
<comment type="caution">
    <text evidence="2">The sequence shown here is derived from an EMBL/GenBank/DDBJ whole genome shotgun (WGS) entry which is preliminary data.</text>
</comment>
<reference evidence="3" key="1">
    <citation type="journal article" date="2019" name="Int. J. Syst. Evol. Microbiol.">
        <title>The Global Catalogue of Microorganisms (GCM) 10K type strain sequencing project: providing services to taxonomists for standard genome sequencing and annotation.</title>
        <authorList>
            <consortium name="The Broad Institute Genomics Platform"/>
            <consortium name="The Broad Institute Genome Sequencing Center for Infectious Disease"/>
            <person name="Wu L."/>
            <person name="Ma J."/>
        </authorList>
    </citation>
    <scope>NUCLEOTIDE SEQUENCE [LARGE SCALE GENOMIC DNA]</scope>
    <source>
        <strain evidence="3">CCUG 60214</strain>
    </source>
</reference>
<dbReference type="Proteomes" id="UP001597168">
    <property type="component" value="Unassembled WGS sequence"/>
</dbReference>
<feature type="region of interest" description="Disordered" evidence="1">
    <location>
        <begin position="37"/>
        <end position="83"/>
    </location>
</feature>
<feature type="non-terminal residue" evidence="2">
    <location>
        <position position="83"/>
    </location>
</feature>
<evidence type="ECO:0000313" key="2">
    <source>
        <dbReference type="EMBL" id="MFD1150143.1"/>
    </source>
</evidence>
<protein>
    <submittedName>
        <fullName evidence="2">Uncharacterized protein</fullName>
    </submittedName>
</protein>
<evidence type="ECO:0000256" key="1">
    <source>
        <dbReference type="SAM" id="MobiDB-lite"/>
    </source>
</evidence>